<evidence type="ECO:0000313" key="2">
    <source>
        <dbReference type="EMBL" id="MFC7441441.1"/>
    </source>
</evidence>
<dbReference type="RefSeq" id="WP_379864737.1">
    <property type="nucleotide sequence ID" value="NZ_JBHTBW010000023.1"/>
</dbReference>
<gene>
    <name evidence="2" type="ORF">ACFQNG_09765</name>
</gene>
<organism evidence="2 3">
    <name type="scientific">Laceyella putida</name>
    <dbReference type="NCBI Taxonomy" id="110101"/>
    <lineage>
        <taxon>Bacteria</taxon>
        <taxon>Bacillati</taxon>
        <taxon>Bacillota</taxon>
        <taxon>Bacilli</taxon>
        <taxon>Bacillales</taxon>
        <taxon>Thermoactinomycetaceae</taxon>
        <taxon>Laceyella</taxon>
    </lineage>
</organism>
<evidence type="ECO:0000313" key="3">
    <source>
        <dbReference type="Proteomes" id="UP001596500"/>
    </source>
</evidence>
<accession>A0ABW2RL09</accession>
<proteinExistence type="predicted"/>
<comment type="caution">
    <text evidence="2">The sequence shown here is derived from an EMBL/GenBank/DDBJ whole genome shotgun (WGS) entry which is preliminary data.</text>
</comment>
<sequence>MIEESAKKKRLDRIIQVCNKCAGKPVQLFLHDGEGLTGVIKEVKHDGIIFGPLDHPSKANSSNDPQPELQTSGFFIPFAAITALAALFFF</sequence>
<keyword evidence="1" id="KW-0812">Transmembrane</keyword>
<feature type="transmembrane region" description="Helical" evidence="1">
    <location>
        <begin position="69"/>
        <end position="89"/>
    </location>
</feature>
<keyword evidence="1" id="KW-0472">Membrane</keyword>
<reference evidence="3" key="1">
    <citation type="journal article" date="2019" name="Int. J. Syst. Evol. Microbiol.">
        <title>The Global Catalogue of Microorganisms (GCM) 10K type strain sequencing project: providing services to taxonomists for standard genome sequencing and annotation.</title>
        <authorList>
            <consortium name="The Broad Institute Genomics Platform"/>
            <consortium name="The Broad Institute Genome Sequencing Center for Infectious Disease"/>
            <person name="Wu L."/>
            <person name="Ma J."/>
        </authorList>
    </citation>
    <scope>NUCLEOTIDE SEQUENCE [LARGE SCALE GENOMIC DNA]</scope>
    <source>
        <strain evidence="3">CGMCC 1.12942</strain>
    </source>
</reference>
<keyword evidence="1" id="KW-1133">Transmembrane helix</keyword>
<evidence type="ECO:0000256" key="1">
    <source>
        <dbReference type="SAM" id="Phobius"/>
    </source>
</evidence>
<dbReference type="Proteomes" id="UP001596500">
    <property type="component" value="Unassembled WGS sequence"/>
</dbReference>
<protein>
    <submittedName>
        <fullName evidence="2">Uncharacterized protein</fullName>
    </submittedName>
</protein>
<keyword evidence="3" id="KW-1185">Reference proteome</keyword>
<name>A0ABW2RL09_9BACL</name>
<dbReference type="EMBL" id="JBHTBW010000023">
    <property type="protein sequence ID" value="MFC7441441.1"/>
    <property type="molecule type" value="Genomic_DNA"/>
</dbReference>